<sequence length="253" mass="28029">MAENKKVRFIIERQDDPDSKPYMQTFEVDYRPSMNVITALMAIRTYPVDAEGNKTTPVAWDMSCLEEVCGACSMMINGTARQSCTALVDKLDQPIKLEPMRTYPVVRDLVVDRSSMFASLKKLKAWIPIDGIHDLGPGPRMSEKKRAWAYELSKCMTCGVCQEACPNVNDRSNFIGPAPATQPRLFNAHPTGAMNKAERLHALMELGGLQGCSNAQNCVRVCPKGIPLTTSIAALNRDMIIQSFRDFFGSDSG</sequence>
<dbReference type="GO" id="GO:0008177">
    <property type="term" value="F:succinate dehydrogenase (quinone) activity"/>
    <property type="evidence" value="ECO:0007669"/>
    <property type="project" value="UniProtKB-EC"/>
</dbReference>
<dbReference type="InterPro" id="IPR017896">
    <property type="entry name" value="4Fe4S_Fe-S-bd"/>
</dbReference>
<dbReference type="GO" id="GO:0051539">
    <property type="term" value="F:4 iron, 4 sulfur cluster binding"/>
    <property type="evidence" value="ECO:0007669"/>
    <property type="project" value="UniProtKB-KW"/>
</dbReference>
<evidence type="ECO:0000256" key="6">
    <source>
        <dbReference type="ARBA" id="ARBA00022532"/>
    </source>
</evidence>
<evidence type="ECO:0000313" key="16">
    <source>
        <dbReference type="Proteomes" id="UP000240509"/>
    </source>
</evidence>
<evidence type="ECO:0000256" key="8">
    <source>
        <dbReference type="ARBA" id="ARBA00022723"/>
    </source>
</evidence>
<dbReference type="InterPro" id="IPR036010">
    <property type="entry name" value="2Fe-2S_ferredoxin-like_sf"/>
</dbReference>
<proteinExistence type="inferred from homology"/>
<comment type="cofactor">
    <cofactor evidence="2">
        <name>[4Fe-4S] cluster</name>
        <dbReference type="ChEBI" id="CHEBI:49883"/>
    </cofactor>
</comment>
<dbReference type="Pfam" id="PF13183">
    <property type="entry name" value="Fer4_8"/>
    <property type="match status" value="1"/>
</dbReference>
<dbReference type="PANTHER" id="PTHR11921">
    <property type="entry name" value="SUCCINATE DEHYDROGENASE IRON-SULFUR PROTEIN"/>
    <property type="match status" value="1"/>
</dbReference>
<dbReference type="FunFam" id="3.10.20.30:FF:000018">
    <property type="entry name" value="Succinate dehydrogenase iron-sulfur subunit"/>
    <property type="match status" value="1"/>
</dbReference>
<comment type="caution">
    <text evidence="15">The sequence shown here is derived from an EMBL/GenBank/DDBJ whole genome shotgun (WGS) entry which is preliminary data.</text>
</comment>
<dbReference type="InterPro" id="IPR025192">
    <property type="entry name" value="Succ_DH/fum_Rdtase_N"/>
</dbReference>
<keyword evidence="10" id="KW-0408">Iron</keyword>
<evidence type="ECO:0000256" key="7">
    <source>
        <dbReference type="ARBA" id="ARBA00022714"/>
    </source>
</evidence>
<comment type="similarity">
    <text evidence="3">Belongs to the succinate dehydrogenase/fumarate reductase iron-sulfur protein family.</text>
</comment>
<dbReference type="OrthoDB" id="9804391at2"/>
<dbReference type="InterPro" id="IPR050573">
    <property type="entry name" value="SDH/FRD_Iron-Sulfur"/>
</dbReference>
<dbReference type="PROSITE" id="PS00198">
    <property type="entry name" value="4FE4S_FER_1"/>
    <property type="match status" value="1"/>
</dbReference>
<evidence type="ECO:0000256" key="10">
    <source>
        <dbReference type="ARBA" id="ARBA00023004"/>
    </source>
</evidence>
<dbReference type="Proteomes" id="UP000240509">
    <property type="component" value="Unassembled WGS sequence"/>
</dbReference>
<keyword evidence="6" id="KW-0816">Tricarboxylic acid cycle</keyword>
<comment type="cofactor">
    <cofactor evidence="13">
        <name>[2Fe-2S] cluster</name>
        <dbReference type="ChEBI" id="CHEBI:190135"/>
    </cofactor>
</comment>
<evidence type="ECO:0000256" key="13">
    <source>
        <dbReference type="ARBA" id="ARBA00034078"/>
    </source>
</evidence>
<dbReference type="SUPFAM" id="SSF46548">
    <property type="entry name" value="alpha-helical ferredoxin"/>
    <property type="match status" value="1"/>
</dbReference>
<dbReference type="GO" id="GO:0022904">
    <property type="term" value="P:respiratory electron transport chain"/>
    <property type="evidence" value="ECO:0007669"/>
    <property type="project" value="TreeGrafter"/>
</dbReference>
<dbReference type="InterPro" id="IPR004489">
    <property type="entry name" value="Succ_DH/fum_Rdtase_Fe-S"/>
</dbReference>
<evidence type="ECO:0000256" key="2">
    <source>
        <dbReference type="ARBA" id="ARBA00001966"/>
    </source>
</evidence>
<evidence type="ECO:0000256" key="3">
    <source>
        <dbReference type="ARBA" id="ARBA00009433"/>
    </source>
</evidence>
<comment type="cofactor">
    <cofactor evidence="1">
        <name>[3Fe-4S] cluster</name>
        <dbReference type="ChEBI" id="CHEBI:21137"/>
    </cofactor>
</comment>
<dbReference type="GO" id="GO:0051538">
    <property type="term" value="F:3 iron, 4 sulfur cluster binding"/>
    <property type="evidence" value="ECO:0007669"/>
    <property type="project" value="UniProtKB-KW"/>
</dbReference>
<evidence type="ECO:0000259" key="14">
    <source>
        <dbReference type="PROSITE" id="PS51379"/>
    </source>
</evidence>
<evidence type="ECO:0000256" key="11">
    <source>
        <dbReference type="ARBA" id="ARBA00023014"/>
    </source>
</evidence>
<feature type="domain" description="4Fe-4S ferredoxin-type" evidence="14">
    <location>
        <begin position="146"/>
        <end position="174"/>
    </location>
</feature>
<evidence type="ECO:0000256" key="1">
    <source>
        <dbReference type="ARBA" id="ARBA00001927"/>
    </source>
</evidence>
<keyword evidence="12" id="KW-0003">3Fe-4S</keyword>
<dbReference type="PROSITE" id="PS51379">
    <property type="entry name" value="4FE4S_FER_2"/>
    <property type="match status" value="1"/>
</dbReference>
<dbReference type="GO" id="GO:0051537">
    <property type="term" value="F:2 iron, 2 sulfur cluster binding"/>
    <property type="evidence" value="ECO:0007669"/>
    <property type="project" value="UniProtKB-KW"/>
</dbReference>
<dbReference type="PANTHER" id="PTHR11921:SF29">
    <property type="entry name" value="SUCCINATE DEHYDROGENASE [UBIQUINONE] IRON-SULFUR SUBUNIT, MITOCHONDRIAL"/>
    <property type="match status" value="1"/>
</dbReference>
<evidence type="ECO:0000256" key="5">
    <source>
        <dbReference type="ARBA" id="ARBA00022485"/>
    </source>
</evidence>
<dbReference type="Gene3D" id="3.10.20.30">
    <property type="match status" value="1"/>
</dbReference>
<keyword evidence="5" id="KW-0004">4Fe-4S</keyword>
<dbReference type="AlphaFoldDB" id="A0A2T4U3U1"/>
<reference evidence="15 16" key="1">
    <citation type="submission" date="2018-03" db="EMBL/GenBank/DDBJ databases">
        <title>Alkalicoccus saliphilus sp. nov., isolated from a mineral pool.</title>
        <authorList>
            <person name="Zhao B."/>
        </authorList>
    </citation>
    <scope>NUCLEOTIDE SEQUENCE [LARGE SCALE GENOMIC DNA]</scope>
    <source>
        <strain evidence="15 16">6AG</strain>
    </source>
</reference>
<dbReference type="NCBIfam" id="NF006391">
    <property type="entry name" value="PRK08640.1"/>
    <property type="match status" value="1"/>
</dbReference>
<accession>A0A2T4U3U1</accession>
<dbReference type="FunFam" id="1.10.1060.10:FF:000005">
    <property type="entry name" value="Succinate dehydrogenase iron-sulfur subunit"/>
    <property type="match status" value="1"/>
</dbReference>
<dbReference type="Pfam" id="PF13085">
    <property type="entry name" value="Fer2_3"/>
    <property type="match status" value="1"/>
</dbReference>
<keyword evidence="8" id="KW-0479">Metal-binding</keyword>
<dbReference type="SUPFAM" id="SSF54292">
    <property type="entry name" value="2Fe-2S ferredoxin-like"/>
    <property type="match status" value="1"/>
</dbReference>
<keyword evidence="11" id="KW-0411">Iron-sulfur</keyword>
<evidence type="ECO:0000313" key="15">
    <source>
        <dbReference type="EMBL" id="PTL38073.1"/>
    </source>
</evidence>
<dbReference type="GO" id="GO:0046872">
    <property type="term" value="F:metal ion binding"/>
    <property type="evidence" value="ECO:0007669"/>
    <property type="project" value="UniProtKB-KW"/>
</dbReference>
<dbReference type="InterPro" id="IPR012675">
    <property type="entry name" value="Beta-grasp_dom_sf"/>
</dbReference>
<evidence type="ECO:0000256" key="4">
    <source>
        <dbReference type="ARBA" id="ARBA00012792"/>
    </source>
</evidence>
<dbReference type="RefSeq" id="WP_107585719.1">
    <property type="nucleotide sequence ID" value="NZ_PZJJ01000025.1"/>
</dbReference>
<organism evidence="15 16">
    <name type="scientific">Alkalicoccus saliphilus</name>
    <dbReference type="NCBI Taxonomy" id="200989"/>
    <lineage>
        <taxon>Bacteria</taxon>
        <taxon>Bacillati</taxon>
        <taxon>Bacillota</taxon>
        <taxon>Bacilli</taxon>
        <taxon>Bacillales</taxon>
        <taxon>Bacillaceae</taxon>
        <taxon>Alkalicoccus</taxon>
    </lineage>
</organism>
<keyword evidence="7" id="KW-0001">2Fe-2S</keyword>
<dbReference type="InterPro" id="IPR009051">
    <property type="entry name" value="Helical_ferredxn"/>
</dbReference>
<gene>
    <name evidence="15" type="ORF">C6Y45_13295</name>
</gene>
<protein>
    <recommendedName>
        <fullName evidence="4">succinate dehydrogenase</fullName>
        <ecNumber evidence="4">1.3.5.1</ecNumber>
    </recommendedName>
</protein>
<dbReference type="EMBL" id="PZJJ01000025">
    <property type="protein sequence ID" value="PTL38073.1"/>
    <property type="molecule type" value="Genomic_DNA"/>
</dbReference>
<dbReference type="EC" id="1.3.5.1" evidence="4"/>
<name>A0A2T4U3U1_9BACI</name>
<dbReference type="NCBIfam" id="TIGR00384">
    <property type="entry name" value="dhsB"/>
    <property type="match status" value="1"/>
</dbReference>
<keyword evidence="9" id="KW-0560">Oxidoreductase</keyword>
<dbReference type="Gene3D" id="1.10.1060.10">
    <property type="entry name" value="Alpha-helical ferredoxin"/>
    <property type="match status" value="1"/>
</dbReference>
<keyword evidence="16" id="KW-1185">Reference proteome</keyword>
<dbReference type="InterPro" id="IPR017900">
    <property type="entry name" value="4Fe4S_Fe_S_CS"/>
</dbReference>
<evidence type="ECO:0000256" key="12">
    <source>
        <dbReference type="ARBA" id="ARBA00023291"/>
    </source>
</evidence>
<dbReference type="GO" id="GO:0006099">
    <property type="term" value="P:tricarboxylic acid cycle"/>
    <property type="evidence" value="ECO:0007669"/>
    <property type="project" value="UniProtKB-KW"/>
</dbReference>
<dbReference type="GO" id="GO:0009055">
    <property type="term" value="F:electron transfer activity"/>
    <property type="evidence" value="ECO:0007669"/>
    <property type="project" value="InterPro"/>
</dbReference>
<evidence type="ECO:0000256" key="9">
    <source>
        <dbReference type="ARBA" id="ARBA00023002"/>
    </source>
</evidence>